<organism evidence="3 4">
    <name type="scientific">Melipona quadrifasciata</name>
    <dbReference type="NCBI Taxonomy" id="166423"/>
    <lineage>
        <taxon>Eukaryota</taxon>
        <taxon>Metazoa</taxon>
        <taxon>Ecdysozoa</taxon>
        <taxon>Arthropoda</taxon>
        <taxon>Hexapoda</taxon>
        <taxon>Insecta</taxon>
        <taxon>Pterygota</taxon>
        <taxon>Neoptera</taxon>
        <taxon>Endopterygota</taxon>
        <taxon>Hymenoptera</taxon>
        <taxon>Apocrita</taxon>
        <taxon>Aculeata</taxon>
        <taxon>Apoidea</taxon>
        <taxon>Anthophila</taxon>
        <taxon>Apidae</taxon>
        <taxon>Melipona</taxon>
    </lineage>
</organism>
<accession>A0A0M8ZNY4</accession>
<evidence type="ECO:0000313" key="4">
    <source>
        <dbReference type="Proteomes" id="UP000053105"/>
    </source>
</evidence>
<dbReference type="EMBL" id="KQ435949">
    <property type="protein sequence ID" value="KOX68140.1"/>
    <property type="molecule type" value="Genomic_DNA"/>
</dbReference>
<sequence>MESQKMHLRHVVLHCFKKGNSAKDAADEIFTVYGSGTTTIRTVGNWFKKFRAGNFELKAEDRSGRPATTHTDIIKTVLTGNPRYSVREIVDATNIPKTTVHKHRYEVWVPHLLTETGLMNRVSTIDTWIDILDVSTWILMLDRYIRYRYRHLDSTRQTLGDYSHRARYMENWRKMPQDLGVRGSDELLSQSGAVSNGAAMSPQPHHAADNNNDAKKKKYKKILGIKTPLFRKILKDLENGTCNMKLMISKKRISVPRIMPIDCLVDDDVRRTWEKADVRICEDVLNGQWNHTLNVINDFLGRELNLNEIFPSDFLLTGINFYFRSLKMVRKIDPAGHNGGRVKLDKSHNGKLSRVIHIRNIPNEVSEGEIIHLGVPFGRVTNVLVLKGKNQTRKFSKFCKFSEFTENLLYLENLNCVDEVISVVRYFNSILPSPFHPDLEILPTLMSFLVSVQLKLLISVHWCLAFLEMADENAAATMVNYYASCMAQLRGRAVYVQFSNHRELKTDQTHTNNAVSFYIIFEAEQIVCGRELILLFDDTSIDTDSLKPALKKKTHSRYSEFKFLENEKQQKKLDSRFNPLARSIVLAPHYIPQILFETRQTRSPFAVNFNFHSTTSIPEITSDYAAPITYFNPVLPASNRQNQDLIRLNFIK</sequence>
<dbReference type="Pfam" id="PF17906">
    <property type="entry name" value="HTH_48"/>
    <property type="match status" value="1"/>
</dbReference>
<feature type="domain" description="Mos1 transposase HTH" evidence="2">
    <location>
        <begin position="5"/>
        <end position="54"/>
    </location>
</feature>
<feature type="region of interest" description="Disordered" evidence="1">
    <location>
        <begin position="194"/>
        <end position="215"/>
    </location>
</feature>
<protein>
    <submittedName>
        <fullName evidence="3">Histone-lysine N-methyltransferase SETMAR</fullName>
    </submittedName>
</protein>
<name>A0A0M8ZNY4_9HYME</name>
<dbReference type="InterPro" id="IPR035979">
    <property type="entry name" value="RBD_domain_sf"/>
</dbReference>
<evidence type="ECO:0000259" key="2">
    <source>
        <dbReference type="Pfam" id="PF17906"/>
    </source>
</evidence>
<keyword evidence="4" id="KW-1185">Reference proteome</keyword>
<dbReference type="PANTHER" id="PTHR15592">
    <property type="entry name" value="MATRIN 3/NUCLEAR PROTEIN 220-RELATED"/>
    <property type="match status" value="1"/>
</dbReference>
<dbReference type="GO" id="GO:0032259">
    <property type="term" value="P:methylation"/>
    <property type="evidence" value="ECO:0007669"/>
    <property type="project" value="UniProtKB-KW"/>
</dbReference>
<dbReference type="GO" id="GO:0008168">
    <property type="term" value="F:methyltransferase activity"/>
    <property type="evidence" value="ECO:0007669"/>
    <property type="project" value="UniProtKB-KW"/>
</dbReference>
<dbReference type="Gene3D" id="1.10.10.1450">
    <property type="match status" value="1"/>
</dbReference>
<keyword evidence="3" id="KW-0808">Transferase</keyword>
<proteinExistence type="predicted"/>
<dbReference type="OrthoDB" id="7607195at2759"/>
<dbReference type="GO" id="GO:0003676">
    <property type="term" value="F:nucleic acid binding"/>
    <property type="evidence" value="ECO:0007669"/>
    <property type="project" value="InterPro"/>
</dbReference>
<dbReference type="Gene3D" id="3.30.70.330">
    <property type="match status" value="2"/>
</dbReference>
<evidence type="ECO:0000313" key="3">
    <source>
        <dbReference type="EMBL" id="KOX68140.1"/>
    </source>
</evidence>
<keyword evidence="3" id="KW-0489">Methyltransferase</keyword>
<gene>
    <name evidence="3" type="ORF">WN51_07113</name>
</gene>
<dbReference type="InterPro" id="IPR041426">
    <property type="entry name" value="Mos1_HTH"/>
</dbReference>
<dbReference type="AlphaFoldDB" id="A0A0M8ZNY4"/>
<reference evidence="3 4" key="1">
    <citation type="submission" date="2015-07" db="EMBL/GenBank/DDBJ databases">
        <title>The genome of Melipona quadrifasciata.</title>
        <authorList>
            <person name="Pan H."/>
            <person name="Kapheim K."/>
        </authorList>
    </citation>
    <scope>NUCLEOTIDE SEQUENCE [LARGE SCALE GENOMIC DNA]</scope>
    <source>
        <strain evidence="3">0111107301</strain>
        <tissue evidence="3">Whole body</tissue>
    </source>
</reference>
<evidence type="ECO:0000256" key="1">
    <source>
        <dbReference type="SAM" id="MobiDB-lite"/>
    </source>
</evidence>
<dbReference type="STRING" id="166423.A0A0M8ZNY4"/>
<dbReference type="Proteomes" id="UP000053105">
    <property type="component" value="Unassembled WGS sequence"/>
</dbReference>
<dbReference type="InterPro" id="IPR012677">
    <property type="entry name" value="Nucleotide-bd_a/b_plait_sf"/>
</dbReference>
<dbReference type="SUPFAM" id="SSF54928">
    <property type="entry name" value="RNA-binding domain, RBD"/>
    <property type="match status" value="1"/>
</dbReference>